<dbReference type="EMBL" id="PVUE01000004">
    <property type="protein sequence ID" value="PRZ42781.1"/>
    <property type="molecule type" value="Genomic_DNA"/>
</dbReference>
<dbReference type="OrthoDB" id="5517693at2"/>
<comment type="caution">
    <text evidence="1">The sequence shown here is derived from an EMBL/GenBank/DDBJ whole genome shotgun (WGS) entry which is preliminary data.</text>
</comment>
<dbReference type="Proteomes" id="UP000237752">
    <property type="component" value="Unassembled WGS sequence"/>
</dbReference>
<evidence type="ECO:0008006" key="3">
    <source>
        <dbReference type="Google" id="ProtNLM"/>
    </source>
</evidence>
<organism evidence="1 2">
    <name type="scientific">Antricoccus suffuscus</name>
    <dbReference type="NCBI Taxonomy" id="1629062"/>
    <lineage>
        <taxon>Bacteria</taxon>
        <taxon>Bacillati</taxon>
        <taxon>Actinomycetota</taxon>
        <taxon>Actinomycetes</taxon>
        <taxon>Geodermatophilales</taxon>
        <taxon>Antricoccaceae</taxon>
        <taxon>Antricoccus</taxon>
    </lineage>
</organism>
<name>A0A2T1A2E7_9ACTN</name>
<gene>
    <name evidence="1" type="ORF">CLV47_104128</name>
</gene>
<reference evidence="1 2" key="1">
    <citation type="submission" date="2018-03" db="EMBL/GenBank/DDBJ databases">
        <title>Genomic Encyclopedia of Archaeal and Bacterial Type Strains, Phase II (KMG-II): from individual species to whole genera.</title>
        <authorList>
            <person name="Goeker M."/>
        </authorList>
    </citation>
    <scope>NUCLEOTIDE SEQUENCE [LARGE SCALE GENOMIC DNA]</scope>
    <source>
        <strain evidence="1 2">DSM 100065</strain>
    </source>
</reference>
<dbReference type="RefSeq" id="WP_106348316.1">
    <property type="nucleotide sequence ID" value="NZ_PVUE01000004.1"/>
</dbReference>
<keyword evidence="2" id="KW-1185">Reference proteome</keyword>
<evidence type="ECO:0000313" key="1">
    <source>
        <dbReference type="EMBL" id="PRZ42781.1"/>
    </source>
</evidence>
<accession>A0A2T1A2E7</accession>
<evidence type="ECO:0000313" key="2">
    <source>
        <dbReference type="Proteomes" id="UP000237752"/>
    </source>
</evidence>
<proteinExistence type="predicted"/>
<sequence length="305" mass="34851">MSLINDGMPFISLEHLEFGMTRKELRDAVRERALRRLFRGVYVDASVPDSRELRVTGIRLVAPPHAIICDGSASWIYGVDTFRPSDWFRLTPSVVIPHGSSRVRHPNVDCREAFIDPNDVMEIDSLLITTPLRTTADLLRQMRRPYALAAADGLARAKLVCVDEVVSYVQRLRGFPGIVQARELARLIDVKSESPGESWTRLRLLDAGFPRPQAQIIIKDQQGNDVYRLDMGYREKRIAVEYDGAEFHTSPEDKAHDESRRDFLREQLGWRIAVGDKKSILGQDERLELEVGGWLYAEPNLPRMW</sequence>
<dbReference type="Gene3D" id="3.40.960.10">
    <property type="entry name" value="VSR Endonuclease"/>
    <property type="match status" value="1"/>
</dbReference>
<dbReference type="AlphaFoldDB" id="A0A2T1A2E7"/>
<protein>
    <recommendedName>
        <fullName evidence="3">DUF559 domain-containing protein</fullName>
    </recommendedName>
</protein>